<dbReference type="STRING" id="7102.A0A2A4K1H9"/>
<dbReference type="GO" id="GO:0043162">
    <property type="term" value="P:ubiquitin-dependent protein catabolic process via the multivesicular body sorting pathway"/>
    <property type="evidence" value="ECO:0007669"/>
    <property type="project" value="TreeGrafter"/>
</dbReference>
<proteinExistence type="inferred from homology"/>
<dbReference type="InterPro" id="IPR037202">
    <property type="entry name" value="ESCRT_assembly_dom"/>
</dbReference>
<dbReference type="InterPro" id="IPR009851">
    <property type="entry name" value="Mod_r"/>
</dbReference>
<comment type="function">
    <text evidence="6">Component of the ESCRT-I complex, a regulator of vesicular trafficking process. Required for the sorting of endocytic ubiquitinated cargos into multivesicular bodies. May be involved in cell growth and differentiation.</text>
</comment>
<comment type="caution">
    <text evidence="9">The sequence shown here is derived from an EMBL/GenBank/DDBJ whole genome shotgun (WGS) entry which is preliminary data.</text>
</comment>
<dbReference type="GO" id="GO:0006612">
    <property type="term" value="P:protein targeting to membrane"/>
    <property type="evidence" value="ECO:0007669"/>
    <property type="project" value="TreeGrafter"/>
</dbReference>
<dbReference type="SUPFAM" id="SSF140111">
    <property type="entry name" value="Endosomal sorting complex assembly domain"/>
    <property type="match status" value="1"/>
</dbReference>
<gene>
    <name evidence="9" type="ORF">B5V51_5865</name>
</gene>
<evidence type="ECO:0000313" key="9">
    <source>
        <dbReference type="EMBL" id="PCG77919.1"/>
    </source>
</evidence>
<dbReference type="GO" id="GO:0006623">
    <property type="term" value="P:protein targeting to vacuole"/>
    <property type="evidence" value="ECO:0007669"/>
    <property type="project" value="TreeGrafter"/>
</dbReference>
<accession>A0A2A4K1H9</accession>
<dbReference type="GO" id="GO:0000813">
    <property type="term" value="C:ESCRT I complex"/>
    <property type="evidence" value="ECO:0007669"/>
    <property type="project" value="TreeGrafter"/>
</dbReference>
<comment type="subcellular location">
    <subcellularLocation>
        <location evidence="1">Late endosome membrane</location>
        <topology evidence="1">Peripheral membrane protein</topology>
    </subcellularLocation>
</comment>
<dbReference type="PANTHER" id="PTHR13678">
    <property type="entry name" value="VACUOLAR PROTEIN SORTING-ASSOCIATED PROTEIN 37"/>
    <property type="match status" value="1"/>
</dbReference>
<comment type="similarity">
    <text evidence="2">Belongs to the VPS37 family.</text>
</comment>
<feature type="domain" description="VPS37 C-terminal" evidence="8">
    <location>
        <begin position="87"/>
        <end position="176"/>
    </location>
</feature>
<dbReference type="AlphaFoldDB" id="A0A2A4K1H9"/>
<evidence type="ECO:0000256" key="6">
    <source>
        <dbReference type="ARBA" id="ARBA00025010"/>
    </source>
</evidence>
<evidence type="ECO:0000256" key="1">
    <source>
        <dbReference type="ARBA" id="ARBA00004633"/>
    </source>
</evidence>
<organism evidence="9">
    <name type="scientific">Heliothis virescens</name>
    <name type="common">Tobacco budworm moth</name>
    <dbReference type="NCBI Taxonomy" id="7102"/>
    <lineage>
        <taxon>Eukaryota</taxon>
        <taxon>Metazoa</taxon>
        <taxon>Ecdysozoa</taxon>
        <taxon>Arthropoda</taxon>
        <taxon>Hexapoda</taxon>
        <taxon>Insecta</taxon>
        <taxon>Pterygota</taxon>
        <taxon>Neoptera</taxon>
        <taxon>Endopterygota</taxon>
        <taxon>Lepidoptera</taxon>
        <taxon>Glossata</taxon>
        <taxon>Ditrysia</taxon>
        <taxon>Noctuoidea</taxon>
        <taxon>Noctuidae</taxon>
        <taxon>Heliothinae</taxon>
        <taxon>Heliothis</taxon>
    </lineage>
</organism>
<name>A0A2A4K1H9_HELVI</name>
<keyword evidence="3 7" id="KW-0813">Transport</keyword>
<evidence type="ECO:0000256" key="5">
    <source>
        <dbReference type="ARBA" id="ARBA00022927"/>
    </source>
</evidence>
<dbReference type="PANTHER" id="PTHR13678:SF27">
    <property type="entry name" value="LD45836P"/>
    <property type="match status" value="1"/>
</dbReference>
<evidence type="ECO:0000259" key="8">
    <source>
        <dbReference type="PROSITE" id="PS51314"/>
    </source>
</evidence>
<dbReference type="Pfam" id="PF07200">
    <property type="entry name" value="Mod_r"/>
    <property type="match status" value="1"/>
</dbReference>
<sequence>MIQPNFPAALGLLSHLNSDELKEMLNDDAKFDSVLKDVKQVKDWETEREMTIASNRSLAEFNLGKEPELEEAKAQVQEKSEMGEQLCSRIQELLEEYKTKSAGISPDTTQALLQTAAAESEEQSENLAQDFLSGKIPVEKFLEDFEPARKNMHLRKFKAEKMAELLRSGSQSSFGNGYAKPYLPYPSYGPPQGAPSVPYPMGPLNMPMPGMYGNHF</sequence>
<dbReference type="GO" id="GO:0031902">
    <property type="term" value="C:late endosome membrane"/>
    <property type="evidence" value="ECO:0007669"/>
    <property type="project" value="UniProtKB-SubCell"/>
</dbReference>
<evidence type="ECO:0000256" key="7">
    <source>
        <dbReference type="PROSITE-ProRule" id="PRU00646"/>
    </source>
</evidence>
<dbReference type="PROSITE" id="PS51314">
    <property type="entry name" value="VPS37_C"/>
    <property type="match status" value="1"/>
</dbReference>
<evidence type="ECO:0000256" key="4">
    <source>
        <dbReference type="ARBA" id="ARBA00022753"/>
    </source>
</evidence>
<keyword evidence="5 7" id="KW-0653">Protein transport</keyword>
<evidence type="ECO:0000256" key="2">
    <source>
        <dbReference type="ARBA" id="ARBA00007617"/>
    </source>
</evidence>
<dbReference type="EMBL" id="NWSH01000261">
    <property type="protein sequence ID" value="PCG77919.1"/>
    <property type="molecule type" value="Genomic_DNA"/>
</dbReference>
<dbReference type="Gene3D" id="1.10.287.660">
    <property type="entry name" value="Helix hairpin bin"/>
    <property type="match status" value="1"/>
</dbReference>
<evidence type="ECO:0000256" key="3">
    <source>
        <dbReference type="ARBA" id="ARBA00022448"/>
    </source>
</evidence>
<keyword evidence="4" id="KW-0967">Endosome</keyword>
<reference evidence="9" key="1">
    <citation type="submission" date="2017-09" db="EMBL/GenBank/DDBJ databases">
        <title>Contemporary evolution of a Lepidopteran species, Heliothis virescens, in response to modern agricultural practices.</title>
        <authorList>
            <person name="Fritz M.L."/>
            <person name="Deyonke A.M."/>
            <person name="Papanicolaou A."/>
            <person name="Micinski S."/>
            <person name="Westbrook J."/>
            <person name="Gould F."/>
        </authorList>
    </citation>
    <scope>NUCLEOTIDE SEQUENCE [LARGE SCALE GENOMIC DNA]</scope>
    <source>
        <strain evidence="9">HvINT-</strain>
        <tissue evidence="9">Whole body</tissue>
    </source>
</reference>
<protein>
    <recommendedName>
        <fullName evidence="8">VPS37 C-terminal domain-containing protein</fullName>
    </recommendedName>
</protein>
<dbReference type="InterPro" id="IPR029012">
    <property type="entry name" value="Helix_hairpin_bin_sf"/>
</dbReference>